<evidence type="ECO:0000313" key="12">
    <source>
        <dbReference type="EMBL" id="KAK5830715.1"/>
    </source>
</evidence>
<dbReference type="CDD" id="cd02995">
    <property type="entry name" value="PDI_a_PDI_a'_C"/>
    <property type="match status" value="1"/>
</dbReference>
<dbReference type="PANTHER" id="PTHR18929:SF246">
    <property type="entry name" value="PROTEIN DISULFIDE ISOMERASE-LIKE 1-4"/>
    <property type="match status" value="1"/>
</dbReference>
<evidence type="ECO:0000256" key="8">
    <source>
        <dbReference type="ARBA" id="ARBA00023235"/>
    </source>
</evidence>
<feature type="region of interest" description="Disordered" evidence="10">
    <location>
        <begin position="657"/>
        <end position="680"/>
    </location>
</feature>
<dbReference type="InterPro" id="IPR036249">
    <property type="entry name" value="Thioredoxin-like_sf"/>
</dbReference>
<dbReference type="CDD" id="cd02981">
    <property type="entry name" value="PDI_b_family"/>
    <property type="match status" value="1"/>
</dbReference>
<dbReference type="Pfam" id="PF00085">
    <property type="entry name" value="Thioredoxin"/>
    <property type="match status" value="2"/>
</dbReference>
<evidence type="ECO:0000256" key="4">
    <source>
        <dbReference type="ARBA" id="ARBA00012723"/>
    </source>
</evidence>
<keyword evidence="5" id="KW-0732">Signal</keyword>
<dbReference type="InterPro" id="IPR017937">
    <property type="entry name" value="Thioredoxin_CS"/>
</dbReference>
<reference evidence="12 13" key="1">
    <citation type="submission" date="2023-03" db="EMBL/GenBank/DDBJ databases">
        <title>WGS of Gossypium arboreum.</title>
        <authorList>
            <person name="Yu D."/>
        </authorList>
    </citation>
    <scope>NUCLEOTIDE SEQUENCE [LARGE SCALE GENOMIC DNA]</scope>
    <source>
        <tissue evidence="12">Leaf</tissue>
    </source>
</reference>
<comment type="subcellular location">
    <subcellularLocation>
        <location evidence="2">Endoplasmic reticulum lumen</location>
    </subcellularLocation>
</comment>
<keyword evidence="7" id="KW-0256">Endoplasmic reticulum</keyword>
<feature type="compositionally biased region" description="Acidic residues" evidence="10">
    <location>
        <begin position="160"/>
        <end position="177"/>
    </location>
</feature>
<proteinExistence type="inferred from homology"/>
<evidence type="ECO:0000256" key="9">
    <source>
        <dbReference type="ARBA" id="ARBA00023284"/>
    </source>
</evidence>
<feature type="domain" description="Thioredoxin" evidence="11">
    <location>
        <begin position="514"/>
        <end position="643"/>
    </location>
</feature>
<evidence type="ECO:0000256" key="7">
    <source>
        <dbReference type="ARBA" id="ARBA00022824"/>
    </source>
</evidence>
<evidence type="ECO:0000256" key="3">
    <source>
        <dbReference type="ARBA" id="ARBA00006347"/>
    </source>
</evidence>
<dbReference type="InterPro" id="IPR013766">
    <property type="entry name" value="Thioredoxin_domain"/>
</dbReference>
<keyword evidence="9" id="KW-0676">Redox-active center</keyword>
<dbReference type="SUPFAM" id="SSF52833">
    <property type="entry name" value="Thioredoxin-like"/>
    <property type="match status" value="4"/>
</dbReference>
<comment type="caution">
    <text evidence="12">The sequence shown here is derived from an EMBL/GenBank/DDBJ whole genome shotgun (WGS) entry which is preliminary data.</text>
</comment>
<dbReference type="PROSITE" id="PS51352">
    <property type="entry name" value="THIOREDOXIN_2"/>
    <property type="match status" value="2"/>
</dbReference>
<feature type="region of interest" description="Disordered" evidence="10">
    <location>
        <begin position="152"/>
        <end position="191"/>
    </location>
</feature>
<dbReference type="PANTHER" id="PTHR18929">
    <property type="entry name" value="PROTEIN DISULFIDE ISOMERASE"/>
    <property type="match status" value="1"/>
</dbReference>
<evidence type="ECO:0000256" key="6">
    <source>
        <dbReference type="ARBA" id="ARBA00022737"/>
    </source>
</evidence>
<organism evidence="12 13">
    <name type="scientific">Gossypium arboreum</name>
    <name type="common">Tree cotton</name>
    <name type="synonym">Gossypium nanking</name>
    <dbReference type="NCBI Taxonomy" id="29729"/>
    <lineage>
        <taxon>Eukaryota</taxon>
        <taxon>Viridiplantae</taxon>
        <taxon>Streptophyta</taxon>
        <taxon>Embryophyta</taxon>
        <taxon>Tracheophyta</taxon>
        <taxon>Spermatophyta</taxon>
        <taxon>Magnoliopsida</taxon>
        <taxon>eudicotyledons</taxon>
        <taxon>Gunneridae</taxon>
        <taxon>Pentapetalae</taxon>
        <taxon>rosids</taxon>
        <taxon>malvids</taxon>
        <taxon>Malvales</taxon>
        <taxon>Malvaceae</taxon>
        <taxon>Malvoideae</taxon>
        <taxon>Gossypium</taxon>
    </lineage>
</organism>
<evidence type="ECO:0000259" key="11">
    <source>
        <dbReference type="PROSITE" id="PS51352"/>
    </source>
</evidence>
<protein>
    <recommendedName>
        <fullName evidence="4">protein disulfide-isomerase</fullName>
        <ecNumber evidence="4">5.3.4.1</ecNumber>
    </recommendedName>
</protein>
<comment type="similarity">
    <text evidence="3">Belongs to the protein disulfide isomerase family.</text>
</comment>
<dbReference type="EMBL" id="JARKNE010000005">
    <property type="protein sequence ID" value="KAK5830715.1"/>
    <property type="molecule type" value="Genomic_DNA"/>
</dbReference>
<keyword evidence="8" id="KW-0413">Isomerase</keyword>
<name>A0ABR0PUQ5_GOSAR</name>
<dbReference type="Proteomes" id="UP001358586">
    <property type="component" value="Chromosome 5"/>
</dbReference>
<evidence type="ECO:0000256" key="1">
    <source>
        <dbReference type="ARBA" id="ARBA00001182"/>
    </source>
</evidence>
<keyword evidence="6" id="KW-0677">Repeat</keyword>
<dbReference type="Gene3D" id="3.40.30.10">
    <property type="entry name" value="Glutaredoxin"/>
    <property type="match status" value="4"/>
</dbReference>
<dbReference type="CDD" id="cd02961">
    <property type="entry name" value="PDI_a_family"/>
    <property type="match status" value="1"/>
</dbReference>
<dbReference type="PROSITE" id="PS00194">
    <property type="entry name" value="THIOREDOXIN_1"/>
    <property type="match status" value="2"/>
</dbReference>
<dbReference type="InterPro" id="IPR002156">
    <property type="entry name" value="RNaseH_domain"/>
</dbReference>
<dbReference type="InterPro" id="IPR005792">
    <property type="entry name" value="Prot_disulphide_isomerase"/>
</dbReference>
<comment type="catalytic activity">
    <reaction evidence="1">
        <text>Catalyzes the rearrangement of -S-S- bonds in proteins.</text>
        <dbReference type="EC" id="5.3.4.1"/>
    </reaction>
</comment>
<evidence type="ECO:0000313" key="13">
    <source>
        <dbReference type="Proteomes" id="UP001358586"/>
    </source>
</evidence>
<dbReference type="CDD" id="cd02982">
    <property type="entry name" value="PDI_b'_family"/>
    <property type="match status" value="1"/>
</dbReference>
<dbReference type="EC" id="5.3.4.1" evidence="4"/>
<keyword evidence="13" id="KW-1185">Reference proteome</keyword>
<dbReference type="Pfam" id="PF13848">
    <property type="entry name" value="Thioredoxin_6"/>
    <property type="match status" value="1"/>
</dbReference>
<evidence type="ECO:0000256" key="2">
    <source>
        <dbReference type="ARBA" id="ARBA00004319"/>
    </source>
</evidence>
<feature type="domain" description="Thioredoxin" evidence="11">
    <location>
        <begin position="185"/>
        <end position="302"/>
    </location>
</feature>
<gene>
    <name evidence="12" type="ORF">PVK06_014510</name>
</gene>
<accession>A0ABR0PUQ5</accession>
<dbReference type="Pfam" id="PF13456">
    <property type="entry name" value="RVT_3"/>
    <property type="match status" value="1"/>
</dbReference>
<dbReference type="NCBIfam" id="TIGR01130">
    <property type="entry name" value="ER_PDI_fam"/>
    <property type="match status" value="1"/>
</dbReference>
<evidence type="ECO:0000256" key="5">
    <source>
        <dbReference type="ARBA" id="ARBA00022729"/>
    </source>
</evidence>
<sequence length="680" mass="75513">MASDSLEMGFSCVELEGDVRSVVQKLSGSGVDRSSIGAIIADGKALSGFFQQCQFKFITRKGNQATRYLAKHGFTLENDKFWIEKGCEKAPKHLVFDAQYRKMTSFRCFLVLSLVSFLLLSTVLPSISTNDEQDDEDLRFLEETEGKSVDIASLPHLSDSDDDQFPDDDEEDEDSGSEQETGASLSDPYKAPQIDDKDVVVLTQGNFSDFIKNNKFGMVEFYAPWCGHCQSLAPEYAAAATELKGEGVLLAKVDATQEDELAEEYDVEAFPTIYFLVDGKHTLYPAARNKDAIVTWIKKQIGPGIYNVTTLDDAERILTSESEVALGYLNSLVGPESDELAATSKLLDDIKFYQTMNPDVAKLFHIDPEVKRPALVLLKKDAEKICHFDGLFVKTAISEFVTSNKLPLVTIFSRESAPSIFESSIKMHLLLFATLNISEKYIPVLQEAAKLFKGKLISIYVQVDNEESGKPVANFFGVSGNGPTIRAYSGDDAKKFAMNGDVTFNNIKAFAEDFLAGRLKPFYKSDPIPETNNEDVKEVVGDNFDEIVLDESKDVLLEIYAPWCGHCRSLEPTYNKLAQHLRGINSLVIAKMDGTTNEHPKAKSAGFPTMLFFPAGKKSFDPMKVNTGRTVVDFYKFLKEHATIPFKLKKAVLVPKDKPTKTSDSKVREKSSSVSSKEEL</sequence>
<evidence type="ECO:0000256" key="10">
    <source>
        <dbReference type="SAM" id="MobiDB-lite"/>
    </source>
</evidence>